<dbReference type="InterPro" id="IPR057326">
    <property type="entry name" value="KR_dom"/>
</dbReference>
<feature type="domain" description="Ketoreductase" evidence="4">
    <location>
        <begin position="10"/>
        <end position="181"/>
    </location>
</feature>
<gene>
    <name evidence="5" type="ORF">UFOPK3376_01986</name>
</gene>
<evidence type="ECO:0000256" key="3">
    <source>
        <dbReference type="SAM" id="MobiDB-lite"/>
    </source>
</evidence>
<accession>A0A6J7EU49</accession>
<dbReference type="SMART" id="SM00822">
    <property type="entry name" value="PKS_KR"/>
    <property type="match status" value="1"/>
</dbReference>
<dbReference type="PRINTS" id="PR00081">
    <property type="entry name" value="GDHRDH"/>
</dbReference>
<dbReference type="InterPro" id="IPR036291">
    <property type="entry name" value="NAD(P)-bd_dom_sf"/>
</dbReference>
<sequence length="229" mass="23342">MNATHPLMGSSVLVAGATGGLGRAIGAELARRGAVLTLVSRSAERLGELDLHGARAALDLRSPEACAAAVTTAVGHCGRLDVVINAVGVVAFGALDDLSIDTMEELFLTNTFVPIMLARAALPVLQPGGALVNISGVIAEMNLPGMAAYGASKAAVRSFDQALAREARRRNVRVLDARPPHTETGLAEHPLAGTAPRMPAGLAPAHVATVICDALESGASDLPSTAFTT</sequence>
<dbReference type="Gene3D" id="3.40.50.720">
    <property type="entry name" value="NAD(P)-binding Rossmann-like Domain"/>
    <property type="match status" value="1"/>
</dbReference>
<dbReference type="SUPFAM" id="SSF51735">
    <property type="entry name" value="NAD(P)-binding Rossmann-fold domains"/>
    <property type="match status" value="1"/>
</dbReference>
<evidence type="ECO:0000259" key="4">
    <source>
        <dbReference type="SMART" id="SM00822"/>
    </source>
</evidence>
<comment type="similarity">
    <text evidence="1">Belongs to the short-chain dehydrogenases/reductases (SDR) family.</text>
</comment>
<dbReference type="PANTHER" id="PTHR44196:SF1">
    <property type="entry name" value="DEHYDROGENASE_REDUCTASE SDR FAMILY MEMBER 7B"/>
    <property type="match status" value="1"/>
</dbReference>
<dbReference type="Pfam" id="PF00106">
    <property type="entry name" value="adh_short"/>
    <property type="match status" value="1"/>
</dbReference>
<reference evidence="5" key="1">
    <citation type="submission" date="2020-05" db="EMBL/GenBank/DDBJ databases">
        <authorList>
            <person name="Chiriac C."/>
            <person name="Salcher M."/>
            <person name="Ghai R."/>
            <person name="Kavagutti S V."/>
        </authorList>
    </citation>
    <scope>NUCLEOTIDE SEQUENCE</scope>
</reference>
<feature type="region of interest" description="Disordered" evidence="3">
    <location>
        <begin position="177"/>
        <end position="197"/>
    </location>
</feature>
<dbReference type="PANTHER" id="PTHR44196">
    <property type="entry name" value="DEHYDROGENASE/REDUCTASE SDR FAMILY MEMBER 7B"/>
    <property type="match status" value="1"/>
</dbReference>
<evidence type="ECO:0000313" key="5">
    <source>
        <dbReference type="EMBL" id="CAB4884844.1"/>
    </source>
</evidence>
<keyword evidence="2" id="KW-0560">Oxidoreductase</keyword>
<proteinExistence type="inferred from homology"/>
<dbReference type="EMBL" id="CAFBLP010000053">
    <property type="protein sequence ID" value="CAB4884844.1"/>
    <property type="molecule type" value="Genomic_DNA"/>
</dbReference>
<dbReference type="GO" id="GO:0016020">
    <property type="term" value="C:membrane"/>
    <property type="evidence" value="ECO:0007669"/>
    <property type="project" value="TreeGrafter"/>
</dbReference>
<dbReference type="PRINTS" id="PR00080">
    <property type="entry name" value="SDRFAMILY"/>
</dbReference>
<evidence type="ECO:0000256" key="2">
    <source>
        <dbReference type="ARBA" id="ARBA00023002"/>
    </source>
</evidence>
<dbReference type="AlphaFoldDB" id="A0A6J7EU49"/>
<dbReference type="GO" id="GO:0016491">
    <property type="term" value="F:oxidoreductase activity"/>
    <property type="evidence" value="ECO:0007669"/>
    <property type="project" value="UniProtKB-KW"/>
</dbReference>
<evidence type="ECO:0000256" key="1">
    <source>
        <dbReference type="ARBA" id="ARBA00006484"/>
    </source>
</evidence>
<organism evidence="5">
    <name type="scientific">freshwater metagenome</name>
    <dbReference type="NCBI Taxonomy" id="449393"/>
    <lineage>
        <taxon>unclassified sequences</taxon>
        <taxon>metagenomes</taxon>
        <taxon>ecological metagenomes</taxon>
    </lineage>
</organism>
<dbReference type="InterPro" id="IPR002347">
    <property type="entry name" value="SDR_fam"/>
</dbReference>
<name>A0A6J7EU49_9ZZZZ</name>
<protein>
    <submittedName>
        <fullName evidence="5">Unannotated protein</fullName>
    </submittedName>
</protein>
<dbReference type="CDD" id="cd05233">
    <property type="entry name" value="SDR_c"/>
    <property type="match status" value="1"/>
</dbReference>